<name>A0ABP7RCY7_9BURK</name>
<keyword evidence="3 6" id="KW-0812">Transmembrane</keyword>
<sequence>MLRWWVLTLAALLLAGVTARLGAWQLSRAHEKERLQAQVQARQGEAALDSVELAAAGGAALHRPVMLRGQWVEGSTVFLDNRQMSGRVGFDVISALRLSGTEAVVAVQRGWVARDFGDRARLPELPAPAGEVRVEGRVAGEPARLFEFASTATGSGPSRIRQNLHLSDYADELGLALLPVTVQQTGPGGDGLLRQWPAADSGVDKHYGYAFQWFGLSALVMVLYVWFQIIRRFFRPGRQPAG</sequence>
<comment type="caution">
    <text evidence="6">Lacks conserved residue(s) required for the propagation of feature annotation.</text>
</comment>
<dbReference type="Pfam" id="PF02104">
    <property type="entry name" value="SURF1"/>
    <property type="match status" value="1"/>
</dbReference>
<evidence type="ECO:0000256" key="5">
    <source>
        <dbReference type="ARBA" id="ARBA00023136"/>
    </source>
</evidence>
<gene>
    <name evidence="7" type="ORF">GCM10022279_18940</name>
</gene>
<reference evidence="8" key="1">
    <citation type="journal article" date="2019" name="Int. J. Syst. Evol. Microbiol.">
        <title>The Global Catalogue of Microorganisms (GCM) 10K type strain sequencing project: providing services to taxonomists for standard genome sequencing and annotation.</title>
        <authorList>
            <consortium name="The Broad Institute Genomics Platform"/>
            <consortium name="The Broad Institute Genome Sequencing Center for Infectious Disease"/>
            <person name="Wu L."/>
            <person name="Ma J."/>
        </authorList>
    </citation>
    <scope>NUCLEOTIDE SEQUENCE [LARGE SCALE GENOMIC DNA]</scope>
    <source>
        <strain evidence="8">JCM 17561</strain>
    </source>
</reference>
<keyword evidence="8" id="KW-1185">Reference proteome</keyword>
<comment type="subcellular location">
    <subcellularLocation>
        <location evidence="6">Cell membrane</location>
        <topology evidence="6">Multi-pass membrane protein</topology>
    </subcellularLocation>
    <subcellularLocation>
        <location evidence="1">Membrane</location>
    </subcellularLocation>
</comment>
<evidence type="ECO:0000256" key="2">
    <source>
        <dbReference type="ARBA" id="ARBA00007165"/>
    </source>
</evidence>
<feature type="transmembrane region" description="Helical" evidence="6">
    <location>
        <begin position="207"/>
        <end position="227"/>
    </location>
</feature>
<evidence type="ECO:0000313" key="8">
    <source>
        <dbReference type="Proteomes" id="UP001501627"/>
    </source>
</evidence>
<proteinExistence type="inferred from homology"/>
<evidence type="ECO:0000313" key="7">
    <source>
        <dbReference type="EMBL" id="GAA3995518.1"/>
    </source>
</evidence>
<comment type="similarity">
    <text evidence="2 6">Belongs to the SURF1 family.</text>
</comment>
<dbReference type="PANTHER" id="PTHR23427">
    <property type="entry name" value="SURFEIT LOCUS PROTEIN"/>
    <property type="match status" value="1"/>
</dbReference>
<keyword evidence="4 6" id="KW-1133">Transmembrane helix</keyword>
<dbReference type="Proteomes" id="UP001501627">
    <property type="component" value="Unassembled WGS sequence"/>
</dbReference>
<protein>
    <recommendedName>
        <fullName evidence="6">SURF1-like protein</fullName>
    </recommendedName>
</protein>
<dbReference type="PANTHER" id="PTHR23427:SF2">
    <property type="entry name" value="SURFEIT LOCUS PROTEIN 1"/>
    <property type="match status" value="1"/>
</dbReference>
<comment type="caution">
    <text evidence="7">The sequence shown here is derived from an EMBL/GenBank/DDBJ whole genome shotgun (WGS) entry which is preliminary data.</text>
</comment>
<dbReference type="PROSITE" id="PS50895">
    <property type="entry name" value="SURF1"/>
    <property type="match status" value="1"/>
</dbReference>
<keyword evidence="5 6" id="KW-0472">Membrane</keyword>
<organism evidence="7 8">
    <name type="scientific">Comamonas faecalis</name>
    <dbReference type="NCBI Taxonomy" id="1387849"/>
    <lineage>
        <taxon>Bacteria</taxon>
        <taxon>Pseudomonadati</taxon>
        <taxon>Pseudomonadota</taxon>
        <taxon>Betaproteobacteria</taxon>
        <taxon>Burkholderiales</taxon>
        <taxon>Comamonadaceae</taxon>
        <taxon>Comamonas</taxon>
    </lineage>
</organism>
<dbReference type="InterPro" id="IPR045214">
    <property type="entry name" value="Surf1/Surf4"/>
</dbReference>
<evidence type="ECO:0000256" key="4">
    <source>
        <dbReference type="ARBA" id="ARBA00022989"/>
    </source>
</evidence>
<accession>A0ABP7RCY7</accession>
<evidence type="ECO:0000256" key="3">
    <source>
        <dbReference type="ARBA" id="ARBA00022692"/>
    </source>
</evidence>
<evidence type="ECO:0000256" key="1">
    <source>
        <dbReference type="ARBA" id="ARBA00004370"/>
    </source>
</evidence>
<dbReference type="InterPro" id="IPR002994">
    <property type="entry name" value="Surf1/Shy1"/>
</dbReference>
<evidence type="ECO:0000256" key="6">
    <source>
        <dbReference type="RuleBase" id="RU363076"/>
    </source>
</evidence>
<dbReference type="EMBL" id="BAABBP010000014">
    <property type="protein sequence ID" value="GAA3995518.1"/>
    <property type="molecule type" value="Genomic_DNA"/>
</dbReference>
<dbReference type="CDD" id="cd06662">
    <property type="entry name" value="SURF1"/>
    <property type="match status" value="1"/>
</dbReference>
<keyword evidence="6" id="KW-1003">Cell membrane</keyword>